<protein>
    <recommendedName>
        <fullName evidence="4">C2H2-type domain-containing protein</fullName>
    </recommendedName>
</protein>
<name>A0A0C3CQN0_OIDMZ</name>
<organism evidence="2 3">
    <name type="scientific">Oidiodendron maius (strain Zn)</name>
    <dbReference type="NCBI Taxonomy" id="913774"/>
    <lineage>
        <taxon>Eukaryota</taxon>
        <taxon>Fungi</taxon>
        <taxon>Dikarya</taxon>
        <taxon>Ascomycota</taxon>
        <taxon>Pezizomycotina</taxon>
        <taxon>Leotiomycetes</taxon>
        <taxon>Leotiomycetes incertae sedis</taxon>
        <taxon>Myxotrichaceae</taxon>
        <taxon>Oidiodendron</taxon>
    </lineage>
</organism>
<sequence>MVRSAAGARRRGERICAWGAVDGGSGRRCAQSSKSPRLVLLRAALWRKIDRMITGDPQVAYANVDVSSRICGAFLESIEFVVMLFRIDGLMVRISQCQLRRIIANFHSYSHSSDSVSHAYLPIPRCESPATELQEPDDDSVCRNNVFYTIDAAVFNEFLSDRRLAASIVRRLHQLPPGKRAQVYNFDTQFIACVDGSSELTSGDGDISTPSPVRAIAITTSGSNSSRYVRNKRPANSAGEAQPRRTRRRANFTFACPFNIFKPDKFCIQYGAQGHDRFKSCAGPGWTEVRRRDSDQDRDHFRDVHLRPQCTRCYKIFDKEKDLETHKDQEPRVDCPDLREEVHRIESMSEGTFREVKDILSTKRGATDEQRKEEPKWFKVKNLIFPPTIYPDFPDPETPYYQNPKLETEDAGAPKLERFKSFLQTIWDSNANEALKGNIICSVSDFRVSWEEFEDMFDKAIALCTKTQSRPQPLSENVPLCESRIVMKQKGVHERENNGQQGLEINGHGESQDSNGIDSADSADGEQTDYMFEWDVDMNNMLRNVGDNFNSPFNV</sequence>
<dbReference type="STRING" id="913774.A0A0C3CQN0"/>
<evidence type="ECO:0000313" key="2">
    <source>
        <dbReference type="EMBL" id="KIN01339.1"/>
    </source>
</evidence>
<feature type="region of interest" description="Disordered" evidence="1">
    <location>
        <begin position="224"/>
        <end position="246"/>
    </location>
</feature>
<evidence type="ECO:0000313" key="3">
    <source>
        <dbReference type="Proteomes" id="UP000054321"/>
    </source>
</evidence>
<dbReference type="PANTHER" id="PTHR38166">
    <property type="entry name" value="C2H2-TYPE DOMAIN-CONTAINING PROTEIN-RELATED"/>
    <property type="match status" value="1"/>
</dbReference>
<feature type="region of interest" description="Disordered" evidence="1">
    <location>
        <begin position="494"/>
        <end position="524"/>
    </location>
</feature>
<gene>
    <name evidence="2" type="ORF">OIDMADRAFT_145421</name>
</gene>
<dbReference type="PANTHER" id="PTHR38166:SF1">
    <property type="entry name" value="C2H2-TYPE DOMAIN-CONTAINING PROTEIN"/>
    <property type="match status" value="1"/>
</dbReference>
<proteinExistence type="predicted"/>
<reference evidence="2 3" key="1">
    <citation type="submission" date="2014-04" db="EMBL/GenBank/DDBJ databases">
        <authorList>
            <consortium name="DOE Joint Genome Institute"/>
            <person name="Kuo A."/>
            <person name="Martino E."/>
            <person name="Perotto S."/>
            <person name="Kohler A."/>
            <person name="Nagy L.G."/>
            <person name="Floudas D."/>
            <person name="Copeland A."/>
            <person name="Barry K.W."/>
            <person name="Cichocki N."/>
            <person name="Veneault-Fourrey C."/>
            <person name="LaButti K."/>
            <person name="Lindquist E.A."/>
            <person name="Lipzen A."/>
            <person name="Lundell T."/>
            <person name="Morin E."/>
            <person name="Murat C."/>
            <person name="Sun H."/>
            <person name="Tunlid A."/>
            <person name="Henrissat B."/>
            <person name="Grigoriev I.V."/>
            <person name="Hibbett D.S."/>
            <person name="Martin F."/>
            <person name="Nordberg H.P."/>
            <person name="Cantor M.N."/>
            <person name="Hua S.X."/>
        </authorList>
    </citation>
    <scope>NUCLEOTIDE SEQUENCE [LARGE SCALE GENOMIC DNA]</scope>
    <source>
        <strain evidence="2 3">Zn</strain>
    </source>
</reference>
<dbReference type="EMBL" id="KN832876">
    <property type="protein sequence ID" value="KIN01339.1"/>
    <property type="molecule type" value="Genomic_DNA"/>
</dbReference>
<evidence type="ECO:0000256" key="1">
    <source>
        <dbReference type="SAM" id="MobiDB-lite"/>
    </source>
</evidence>
<reference evidence="3" key="2">
    <citation type="submission" date="2015-01" db="EMBL/GenBank/DDBJ databases">
        <title>Evolutionary Origins and Diversification of the Mycorrhizal Mutualists.</title>
        <authorList>
            <consortium name="DOE Joint Genome Institute"/>
            <consortium name="Mycorrhizal Genomics Consortium"/>
            <person name="Kohler A."/>
            <person name="Kuo A."/>
            <person name="Nagy L.G."/>
            <person name="Floudas D."/>
            <person name="Copeland A."/>
            <person name="Barry K.W."/>
            <person name="Cichocki N."/>
            <person name="Veneault-Fourrey C."/>
            <person name="LaButti K."/>
            <person name="Lindquist E.A."/>
            <person name="Lipzen A."/>
            <person name="Lundell T."/>
            <person name="Morin E."/>
            <person name="Murat C."/>
            <person name="Riley R."/>
            <person name="Ohm R."/>
            <person name="Sun H."/>
            <person name="Tunlid A."/>
            <person name="Henrissat B."/>
            <person name="Grigoriev I.V."/>
            <person name="Hibbett D.S."/>
            <person name="Martin F."/>
        </authorList>
    </citation>
    <scope>NUCLEOTIDE SEQUENCE [LARGE SCALE GENOMIC DNA]</scope>
    <source>
        <strain evidence="3">Zn</strain>
    </source>
</reference>
<dbReference type="HOGENOM" id="CLU_490976_0_0_1"/>
<dbReference type="AlphaFoldDB" id="A0A0C3CQN0"/>
<dbReference type="InParanoid" id="A0A0C3CQN0"/>
<dbReference type="OrthoDB" id="3558302at2759"/>
<evidence type="ECO:0008006" key="4">
    <source>
        <dbReference type="Google" id="ProtNLM"/>
    </source>
</evidence>
<dbReference type="Proteomes" id="UP000054321">
    <property type="component" value="Unassembled WGS sequence"/>
</dbReference>
<accession>A0A0C3CQN0</accession>
<keyword evidence="3" id="KW-1185">Reference proteome</keyword>